<protein>
    <submittedName>
        <fullName evidence="4">Uncharacterized protein</fullName>
    </submittedName>
</protein>
<organism evidence="4 5">
    <name type="scientific">Marasmius oreades</name>
    <name type="common">fairy-ring Marasmius</name>
    <dbReference type="NCBI Taxonomy" id="181124"/>
    <lineage>
        <taxon>Eukaryota</taxon>
        <taxon>Fungi</taxon>
        <taxon>Dikarya</taxon>
        <taxon>Basidiomycota</taxon>
        <taxon>Agaricomycotina</taxon>
        <taxon>Agaricomycetes</taxon>
        <taxon>Agaricomycetidae</taxon>
        <taxon>Agaricales</taxon>
        <taxon>Marasmiineae</taxon>
        <taxon>Marasmiaceae</taxon>
        <taxon>Marasmius</taxon>
    </lineage>
</organism>
<evidence type="ECO:0000256" key="3">
    <source>
        <dbReference type="PIRSR" id="PIRSR606689-1"/>
    </source>
</evidence>
<dbReference type="SUPFAM" id="SSF52540">
    <property type="entry name" value="P-loop containing nucleoside triphosphate hydrolases"/>
    <property type="match status" value="1"/>
</dbReference>
<dbReference type="GO" id="GO:0003924">
    <property type="term" value="F:GTPase activity"/>
    <property type="evidence" value="ECO:0007669"/>
    <property type="project" value="InterPro"/>
</dbReference>
<accession>A0A9P7UQV1</accession>
<evidence type="ECO:0000256" key="1">
    <source>
        <dbReference type="ARBA" id="ARBA00022741"/>
    </source>
</evidence>
<proteinExistence type="predicted"/>
<reference evidence="4" key="1">
    <citation type="journal article" date="2021" name="Genome Biol. Evol.">
        <title>The assembled and annotated genome of the fairy-ring fungus Marasmius oreades.</title>
        <authorList>
            <person name="Hiltunen M."/>
            <person name="Ament-Velasquez S.L."/>
            <person name="Johannesson H."/>
        </authorList>
    </citation>
    <scope>NUCLEOTIDE SEQUENCE</scope>
    <source>
        <strain evidence="4">03SP1</strain>
    </source>
</reference>
<evidence type="ECO:0000313" key="4">
    <source>
        <dbReference type="EMBL" id="KAG7088519.1"/>
    </source>
</evidence>
<dbReference type="OrthoDB" id="2011769at2759"/>
<keyword evidence="1 3" id="KW-0547">Nucleotide-binding</keyword>
<dbReference type="EMBL" id="CM032188">
    <property type="protein sequence ID" value="KAG7088519.1"/>
    <property type="molecule type" value="Genomic_DNA"/>
</dbReference>
<feature type="binding site" evidence="3">
    <location>
        <begin position="50"/>
        <end position="53"/>
    </location>
    <ligand>
        <name>GTP</name>
        <dbReference type="ChEBI" id="CHEBI:37565"/>
    </ligand>
</feature>
<dbReference type="Pfam" id="PF00025">
    <property type="entry name" value="Arf"/>
    <property type="match status" value="1"/>
</dbReference>
<keyword evidence="5" id="KW-1185">Reference proteome</keyword>
<dbReference type="PANTHER" id="PTHR45732:SF7">
    <property type="entry name" value="ADP-RIBOSYLATION FACTOR-LIKE PROTEIN 8"/>
    <property type="match status" value="1"/>
</dbReference>
<dbReference type="AlphaFoldDB" id="A0A9P7UQV1"/>
<dbReference type="GO" id="GO:0005525">
    <property type="term" value="F:GTP binding"/>
    <property type="evidence" value="ECO:0007669"/>
    <property type="project" value="UniProtKB-KW"/>
</dbReference>
<keyword evidence="2 3" id="KW-0342">GTP-binding</keyword>
<evidence type="ECO:0000313" key="5">
    <source>
        <dbReference type="Proteomes" id="UP001049176"/>
    </source>
</evidence>
<comment type="caution">
    <text evidence="4">The sequence shown here is derived from an EMBL/GenBank/DDBJ whole genome shotgun (WGS) entry which is preliminary data.</text>
</comment>
<dbReference type="InterPro" id="IPR006689">
    <property type="entry name" value="Small_GTPase_ARF/SAR"/>
</dbReference>
<name>A0A9P7UQV1_9AGAR</name>
<sequence length="84" mass="9516">MWERYCNGVDAIVFVVDSVDKEKFNSARFELHQLLVHHSLVGVPLLVLGNKNDIEGHASIKELIPALQLDKINDRPVSVRLNQL</sequence>
<dbReference type="RefSeq" id="XP_043004990.1">
    <property type="nucleotide sequence ID" value="XM_043157623.1"/>
</dbReference>
<dbReference type="InterPro" id="IPR027417">
    <property type="entry name" value="P-loop_NTPase"/>
</dbReference>
<dbReference type="Gene3D" id="3.40.50.300">
    <property type="entry name" value="P-loop containing nucleotide triphosphate hydrolases"/>
    <property type="match status" value="1"/>
</dbReference>
<gene>
    <name evidence="4" type="ORF">E1B28_012503</name>
</gene>
<evidence type="ECO:0000256" key="2">
    <source>
        <dbReference type="ARBA" id="ARBA00023134"/>
    </source>
</evidence>
<dbReference type="PANTHER" id="PTHR45732">
    <property type="entry name" value="ADP-RIBOSYLATION FACTOR-LIKE PROTEIN 8"/>
    <property type="match status" value="1"/>
</dbReference>
<dbReference type="Proteomes" id="UP001049176">
    <property type="component" value="Chromosome 8"/>
</dbReference>
<dbReference type="KEGG" id="more:E1B28_012503"/>
<dbReference type="GeneID" id="66081578"/>